<feature type="binding site" evidence="11">
    <location>
        <position position="127"/>
    </location>
    <ligand>
        <name>ATP</name>
        <dbReference type="ChEBI" id="CHEBI:30616"/>
    </ligand>
</feature>
<keyword evidence="9 11" id="KW-0057">Aromatic amino acid biosynthesis</keyword>
<evidence type="ECO:0000256" key="1">
    <source>
        <dbReference type="ARBA" id="ARBA00004842"/>
    </source>
</evidence>
<proteinExistence type="inferred from homology"/>
<feature type="binding site" evidence="11">
    <location>
        <position position="146"/>
    </location>
    <ligand>
        <name>substrate</name>
    </ligand>
</feature>
<evidence type="ECO:0000256" key="6">
    <source>
        <dbReference type="ARBA" id="ARBA00022741"/>
    </source>
</evidence>
<evidence type="ECO:0000256" key="7">
    <source>
        <dbReference type="ARBA" id="ARBA00022777"/>
    </source>
</evidence>
<dbReference type="PANTHER" id="PTHR21087:SF16">
    <property type="entry name" value="SHIKIMATE KINASE 1, CHLOROPLASTIC"/>
    <property type="match status" value="1"/>
</dbReference>
<keyword evidence="11" id="KW-0460">Magnesium</keyword>
<accession>A0A5C8PQR6</accession>
<dbReference type="Gene3D" id="3.40.50.300">
    <property type="entry name" value="P-loop containing nucleotide triphosphate hydrolases"/>
    <property type="match status" value="1"/>
</dbReference>
<dbReference type="PROSITE" id="PS01128">
    <property type="entry name" value="SHIKIMATE_KINASE"/>
    <property type="match status" value="1"/>
</dbReference>
<evidence type="ECO:0000256" key="8">
    <source>
        <dbReference type="ARBA" id="ARBA00022840"/>
    </source>
</evidence>
<sequence>MQIASSVPVPDRTVALVGLMGAGKSAIGRRLAGRLGLPFVDADAEIEAAAACTIEEFFDRYGEAQFRAGERRVIQRLLDGPTIVLATGGGAFMDIQTRTLMRQRAITIWLRAELPVLIERVGRRTNRPLLKQDDPETVLRRLMALRYPVYAEADITVDSRDAPAERTTDDVLAALTDFLHARTPAGAAS</sequence>
<keyword evidence="4 11" id="KW-0028">Amino-acid biosynthesis</keyword>
<keyword evidence="11" id="KW-0479">Metal-binding</keyword>
<dbReference type="GO" id="GO:0008652">
    <property type="term" value="P:amino acid biosynthetic process"/>
    <property type="evidence" value="ECO:0007669"/>
    <property type="project" value="UniProtKB-KW"/>
</dbReference>
<keyword evidence="6 11" id="KW-0547">Nucleotide-binding</keyword>
<dbReference type="Proteomes" id="UP000321638">
    <property type="component" value="Unassembled WGS sequence"/>
</dbReference>
<dbReference type="AlphaFoldDB" id="A0A5C8PQR6"/>
<evidence type="ECO:0000313" key="12">
    <source>
        <dbReference type="EMBL" id="TXL77120.1"/>
    </source>
</evidence>
<dbReference type="SUPFAM" id="SSF52540">
    <property type="entry name" value="P-loop containing nucleoside triphosphate hydrolases"/>
    <property type="match status" value="1"/>
</dbReference>
<feature type="binding site" evidence="11">
    <location>
        <position position="25"/>
    </location>
    <ligand>
        <name>Mg(2+)</name>
        <dbReference type="ChEBI" id="CHEBI:18420"/>
    </ligand>
</feature>
<protein>
    <recommendedName>
        <fullName evidence="3 11">Shikimate kinase</fullName>
        <shortName evidence="11">SK</shortName>
        <ecNumber evidence="3 11">2.7.1.71</ecNumber>
    </recommendedName>
</protein>
<dbReference type="GO" id="GO:0000287">
    <property type="term" value="F:magnesium ion binding"/>
    <property type="evidence" value="ECO:0007669"/>
    <property type="project" value="UniProtKB-UniRule"/>
</dbReference>
<dbReference type="InterPro" id="IPR000623">
    <property type="entry name" value="Shikimate_kinase/TSH1"/>
</dbReference>
<comment type="similarity">
    <text evidence="2 11">Belongs to the shikimate kinase family.</text>
</comment>
<dbReference type="InterPro" id="IPR027417">
    <property type="entry name" value="P-loop_NTPase"/>
</dbReference>
<dbReference type="HAMAP" id="MF_00109">
    <property type="entry name" value="Shikimate_kinase"/>
    <property type="match status" value="1"/>
</dbReference>
<keyword evidence="13" id="KW-1185">Reference proteome</keyword>
<dbReference type="GO" id="GO:0004765">
    <property type="term" value="F:shikimate kinase activity"/>
    <property type="evidence" value="ECO:0007669"/>
    <property type="project" value="UniProtKB-UniRule"/>
</dbReference>
<dbReference type="EC" id="2.7.1.71" evidence="3 11"/>
<comment type="pathway">
    <text evidence="1 11">Metabolic intermediate biosynthesis; chorismate biosynthesis; chorismate from D-erythrose 4-phosphate and phosphoenolpyruvate: step 5/7.</text>
</comment>
<dbReference type="PANTHER" id="PTHR21087">
    <property type="entry name" value="SHIKIMATE KINASE"/>
    <property type="match status" value="1"/>
</dbReference>
<dbReference type="GO" id="GO:0005524">
    <property type="term" value="F:ATP binding"/>
    <property type="evidence" value="ECO:0007669"/>
    <property type="project" value="UniProtKB-UniRule"/>
</dbReference>
<evidence type="ECO:0000256" key="2">
    <source>
        <dbReference type="ARBA" id="ARBA00006997"/>
    </source>
</evidence>
<evidence type="ECO:0000256" key="9">
    <source>
        <dbReference type="ARBA" id="ARBA00023141"/>
    </source>
</evidence>
<keyword evidence="8 11" id="KW-0067">ATP-binding</keyword>
<dbReference type="GO" id="GO:0009073">
    <property type="term" value="P:aromatic amino acid family biosynthetic process"/>
    <property type="evidence" value="ECO:0007669"/>
    <property type="project" value="UniProtKB-KW"/>
</dbReference>
<reference evidence="12 13" key="1">
    <citation type="submission" date="2019-06" db="EMBL/GenBank/DDBJ databases">
        <title>New taxonomy in bacterial strain CC-CFT640, isolated from vineyard.</title>
        <authorList>
            <person name="Lin S.-Y."/>
            <person name="Tsai C.-F."/>
            <person name="Young C.-C."/>
        </authorList>
    </citation>
    <scope>NUCLEOTIDE SEQUENCE [LARGE SCALE GENOMIC DNA]</scope>
    <source>
        <strain evidence="12 13">CC-CFT640</strain>
    </source>
</reference>
<dbReference type="UniPathway" id="UPA00053">
    <property type="reaction ID" value="UER00088"/>
</dbReference>
<evidence type="ECO:0000256" key="11">
    <source>
        <dbReference type="HAMAP-Rule" id="MF_00109"/>
    </source>
</evidence>
<evidence type="ECO:0000256" key="10">
    <source>
        <dbReference type="ARBA" id="ARBA00048567"/>
    </source>
</evidence>
<comment type="catalytic activity">
    <reaction evidence="10 11">
        <text>shikimate + ATP = 3-phosphoshikimate + ADP + H(+)</text>
        <dbReference type="Rhea" id="RHEA:13121"/>
        <dbReference type="ChEBI" id="CHEBI:15378"/>
        <dbReference type="ChEBI" id="CHEBI:30616"/>
        <dbReference type="ChEBI" id="CHEBI:36208"/>
        <dbReference type="ChEBI" id="CHEBI:145989"/>
        <dbReference type="ChEBI" id="CHEBI:456216"/>
        <dbReference type="EC" id="2.7.1.71"/>
    </reaction>
</comment>
<evidence type="ECO:0000256" key="4">
    <source>
        <dbReference type="ARBA" id="ARBA00022605"/>
    </source>
</evidence>
<comment type="cofactor">
    <cofactor evidence="11">
        <name>Mg(2+)</name>
        <dbReference type="ChEBI" id="CHEBI:18420"/>
    </cofactor>
    <text evidence="11">Binds 1 Mg(2+) ion per subunit.</text>
</comment>
<dbReference type="PRINTS" id="PR01100">
    <property type="entry name" value="SHIKIMTKNASE"/>
</dbReference>
<dbReference type="InterPro" id="IPR031322">
    <property type="entry name" value="Shikimate/glucono_kinase"/>
</dbReference>
<name>A0A5C8PQR6_9HYPH</name>
<dbReference type="Pfam" id="PF01202">
    <property type="entry name" value="SKI"/>
    <property type="match status" value="1"/>
</dbReference>
<comment type="caution">
    <text evidence="11">Lacks conserved residue(s) required for the propagation of feature annotation.</text>
</comment>
<evidence type="ECO:0000313" key="13">
    <source>
        <dbReference type="Proteomes" id="UP000321638"/>
    </source>
</evidence>
<dbReference type="NCBIfam" id="NF010552">
    <property type="entry name" value="PRK13946.1"/>
    <property type="match status" value="1"/>
</dbReference>
<comment type="subcellular location">
    <subcellularLocation>
        <location evidence="11">Cytoplasm</location>
    </subcellularLocation>
</comment>
<evidence type="ECO:0000256" key="5">
    <source>
        <dbReference type="ARBA" id="ARBA00022679"/>
    </source>
</evidence>
<comment type="caution">
    <text evidence="12">The sequence shown here is derived from an EMBL/GenBank/DDBJ whole genome shotgun (WGS) entry which is preliminary data.</text>
</comment>
<organism evidence="12 13">
    <name type="scientific">Vineibacter terrae</name>
    <dbReference type="NCBI Taxonomy" id="2586908"/>
    <lineage>
        <taxon>Bacteria</taxon>
        <taxon>Pseudomonadati</taxon>
        <taxon>Pseudomonadota</taxon>
        <taxon>Alphaproteobacteria</taxon>
        <taxon>Hyphomicrobiales</taxon>
        <taxon>Vineibacter</taxon>
    </lineage>
</organism>
<comment type="function">
    <text evidence="11">Catalyzes the specific phosphorylation of the 3-hydroxyl group of shikimic acid using ATP as a cosubstrate.</text>
</comment>
<dbReference type="GO" id="GO:0005829">
    <property type="term" value="C:cytosol"/>
    <property type="evidence" value="ECO:0007669"/>
    <property type="project" value="TreeGrafter"/>
</dbReference>
<dbReference type="InterPro" id="IPR023000">
    <property type="entry name" value="Shikimate_kinase_CS"/>
</dbReference>
<keyword evidence="7 11" id="KW-0418">Kinase</keyword>
<dbReference type="OrthoDB" id="9800332at2"/>
<keyword evidence="5 11" id="KW-0808">Transferase</keyword>
<evidence type="ECO:0000256" key="3">
    <source>
        <dbReference type="ARBA" id="ARBA00012154"/>
    </source>
</evidence>
<dbReference type="RefSeq" id="WP_147846820.1">
    <property type="nucleotide sequence ID" value="NZ_VDUZ01000009.1"/>
</dbReference>
<feature type="binding site" evidence="11">
    <location>
        <position position="89"/>
    </location>
    <ligand>
        <name>substrate</name>
    </ligand>
</feature>
<keyword evidence="11" id="KW-0963">Cytoplasm</keyword>
<dbReference type="EMBL" id="VDUZ01000009">
    <property type="protein sequence ID" value="TXL77120.1"/>
    <property type="molecule type" value="Genomic_DNA"/>
</dbReference>
<dbReference type="GO" id="GO:0009423">
    <property type="term" value="P:chorismate biosynthetic process"/>
    <property type="evidence" value="ECO:0007669"/>
    <property type="project" value="UniProtKB-UniRule"/>
</dbReference>
<feature type="binding site" evidence="11">
    <location>
        <position position="67"/>
    </location>
    <ligand>
        <name>substrate</name>
    </ligand>
</feature>
<feature type="binding site" evidence="11">
    <location>
        <position position="43"/>
    </location>
    <ligand>
        <name>substrate</name>
    </ligand>
</feature>
<dbReference type="CDD" id="cd00464">
    <property type="entry name" value="SK"/>
    <property type="match status" value="1"/>
</dbReference>
<comment type="subunit">
    <text evidence="11">Monomer.</text>
</comment>
<gene>
    <name evidence="11" type="primary">aroK</name>
    <name evidence="12" type="ORF">FHP25_10140</name>
</gene>
<feature type="binding site" evidence="11">
    <location>
        <begin position="21"/>
        <end position="26"/>
    </location>
    <ligand>
        <name>ATP</name>
        <dbReference type="ChEBI" id="CHEBI:30616"/>
    </ligand>
</feature>